<reference evidence="2" key="2">
    <citation type="submission" date="2015-01" db="EMBL/GenBank/DDBJ databases">
        <title>Evolutionary Origins and Diversification of the Mycorrhizal Mutualists.</title>
        <authorList>
            <consortium name="DOE Joint Genome Institute"/>
            <consortium name="Mycorrhizal Genomics Consortium"/>
            <person name="Kohler A."/>
            <person name="Kuo A."/>
            <person name="Nagy L.G."/>
            <person name="Floudas D."/>
            <person name="Copeland A."/>
            <person name="Barry K.W."/>
            <person name="Cichocki N."/>
            <person name="Veneault-Fourrey C."/>
            <person name="LaButti K."/>
            <person name="Lindquist E.A."/>
            <person name="Lipzen A."/>
            <person name="Lundell T."/>
            <person name="Morin E."/>
            <person name="Murat C."/>
            <person name="Riley R."/>
            <person name="Ohm R."/>
            <person name="Sun H."/>
            <person name="Tunlid A."/>
            <person name="Henrissat B."/>
            <person name="Grigoriev I.V."/>
            <person name="Hibbett D.S."/>
            <person name="Martin F."/>
        </authorList>
    </citation>
    <scope>NUCLEOTIDE SEQUENCE [LARGE SCALE GENOMIC DNA]</scope>
    <source>
        <strain evidence="2">LaAM-08-1</strain>
    </source>
</reference>
<dbReference type="EMBL" id="KN839300">
    <property type="protein sequence ID" value="KIJ90069.1"/>
    <property type="molecule type" value="Genomic_DNA"/>
</dbReference>
<evidence type="ECO:0000313" key="1">
    <source>
        <dbReference type="EMBL" id="KIJ90069.1"/>
    </source>
</evidence>
<gene>
    <name evidence="1" type="ORF">K443DRAFT_15553</name>
</gene>
<dbReference type="Proteomes" id="UP000054477">
    <property type="component" value="Unassembled WGS sequence"/>
</dbReference>
<dbReference type="OrthoDB" id="3254233at2759"/>
<keyword evidence="2" id="KW-1185">Reference proteome</keyword>
<evidence type="ECO:0000313" key="2">
    <source>
        <dbReference type="Proteomes" id="UP000054477"/>
    </source>
</evidence>
<name>A0A0C9WGU8_9AGAR</name>
<sequence>MPYSQTFTASPGFTQLSSCQTASSQTTTRSLEPNDHLGRLVQKQKSATVSTPLTVVGTPSTTAVSNTPAKNASGWVMGKNLVMSKKVPTHEFRPKYLRYNIWDTGEHFSRSSADWTETASPLPRIPDSELANPIVRKTINENPLLFDIVTPIFVERFEELLESHPNQPFVKSVCRGLREGFWPWADTHIRDYPDTVDFSLPEPVNPDEAAFLRKQRDHEVFMGRFSEPFGDTLLPGMYCMPIFAVPKPHSTDLRMVTDQSAGKYSLNSMIPREDIIGYPLDNLQHLGQFLLSMHHRTPDSPRILYKSDVSEAYRLLPVHPFWQIKQVNRVAGSLHVDRNNTFRGHASGCNWIAFMALVSWIAKKKRGIELLGTYADDSFGPDHANNISWYEPYHKYMPSNQVKILELWDEINLPHKESKQVFGSTLTIIGIKVDVQSYGPKKSIEPN</sequence>
<organism evidence="1 2">
    <name type="scientific">Laccaria amethystina LaAM-08-1</name>
    <dbReference type="NCBI Taxonomy" id="1095629"/>
    <lineage>
        <taxon>Eukaryota</taxon>
        <taxon>Fungi</taxon>
        <taxon>Dikarya</taxon>
        <taxon>Basidiomycota</taxon>
        <taxon>Agaricomycotina</taxon>
        <taxon>Agaricomycetes</taxon>
        <taxon>Agaricomycetidae</taxon>
        <taxon>Agaricales</taxon>
        <taxon>Agaricineae</taxon>
        <taxon>Hydnangiaceae</taxon>
        <taxon>Laccaria</taxon>
    </lineage>
</organism>
<dbReference type="HOGENOM" id="CLU_006058_2_0_1"/>
<reference evidence="1 2" key="1">
    <citation type="submission" date="2014-04" db="EMBL/GenBank/DDBJ databases">
        <authorList>
            <consortium name="DOE Joint Genome Institute"/>
            <person name="Kuo A."/>
            <person name="Kohler A."/>
            <person name="Nagy L.G."/>
            <person name="Floudas D."/>
            <person name="Copeland A."/>
            <person name="Barry K.W."/>
            <person name="Cichocki N."/>
            <person name="Veneault-Fourrey C."/>
            <person name="LaButti K."/>
            <person name="Lindquist E.A."/>
            <person name="Lipzen A."/>
            <person name="Lundell T."/>
            <person name="Morin E."/>
            <person name="Murat C."/>
            <person name="Sun H."/>
            <person name="Tunlid A."/>
            <person name="Henrissat B."/>
            <person name="Grigoriev I.V."/>
            <person name="Hibbett D.S."/>
            <person name="Martin F."/>
            <person name="Nordberg H.P."/>
            <person name="Cantor M.N."/>
            <person name="Hua S.X."/>
        </authorList>
    </citation>
    <scope>NUCLEOTIDE SEQUENCE [LARGE SCALE GENOMIC DNA]</scope>
    <source>
        <strain evidence="1 2">LaAM-08-1</strain>
    </source>
</reference>
<proteinExistence type="predicted"/>
<dbReference type="STRING" id="1095629.A0A0C9WGU8"/>
<accession>A0A0C9WGU8</accession>
<protein>
    <submittedName>
        <fullName evidence="1">Uncharacterized protein</fullName>
    </submittedName>
</protein>
<dbReference type="AlphaFoldDB" id="A0A0C9WGU8"/>